<keyword evidence="1" id="KW-1133">Transmembrane helix</keyword>
<accession>A0A1G6SC88</accession>
<keyword evidence="3" id="KW-1185">Reference proteome</keyword>
<reference evidence="2 3" key="1">
    <citation type="submission" date="2016-10" db="EMBL/GenBank/DDBJ databases">
        <authorList>
            <person name="de Groot N.N."/>
        </authorList>
    </citation>
    <scope>NUCLEOTIDE SEQUENCE [LARGE SCALE GENOMIC DNA]</scope>
    <source>
        <strain evidence="2 3">JCM 11308</strain>
    </source>
</reference>
<gene>
    <name evidence="2" type="ORF">SAMN05444580_10390</name>
</gene>
<dbReference type="RefSeq" id="WP_083577073.1">
    <property type="nucleotide sequence ID" value="NZ_FNAB01000003.1"/>
</dbReference>
<dbReference type="Proteomes" id="UP000199417">
    <property type="component" value="Unassembled WGS sequence"/>
</dbReference>
<protein>
    <recommendedName>
        <fullName evidence="4">Signal transduction histidine kinase</fullName>
    </recommendedName>
</protein>
<evidence type="ECO:0000313" key="2">
    <source>
        <dbReference type="EMBL" id="SDD14512.1"/>
    </source>
</evidence>
<evidence type="ECO:0000256" key="1">
    <source>
        <dbReference type="SAM" id="Phobius"/>
    </source>
</evidence>
<proteinExistence type="predicted"/>
<organism evidence="2 3">
    <name type="scientific">Rhodococcus tukisamuensis</name>
    <dbReference type="NCBI Taxonomy" id="168276"/>
    <lineage>
        <taxon>Bacteria</taxon>
        <taxon>Bacillati</taxon>
        <taxon>Actinomycetota</taxon>
        <taxon>Actinomycetes</taxon>
        <taxon>Mycobacteriales</taxon>
        <taxon>Nocardiaceae</taxon>
        <taxon>Rhodococcus</taxon>
    </lineage>
</organism>
<feature type="transmembrane region" description="Helical" evidence="1">
    <location>
        <begin position="21"/>
        <end position="42"/>
    </location>
</feature>
<evidence type="ECO:0000313" key="3">
    <source>
        <dbReference type="Proteomes" id="UP000199417"/>
    </source>
</evidence>
<dbReference type="AlphaFoldDB" id="A0A1G6SC88"/>
<sequence length="362" mass="38572">MTGTESSDFRDVRVLLGMDRPAARVLVALFCLSFTVVALANLEGVHSIWPSLLAAGLVSAGAAVIIAVPGDPLPTVHTLALTALGPIACALVLWQLPVPGWTLDSAWQIRAVTVVLVYMSVRGRAAYAFAGAALVILTSGVWSDATGQGWGTGIRLASINLAPVLMSAFFAFSIRRVGLAVFRLRERESERAADEAMTEAVLRERDTQLSRLDLVARPILEASAAGHEFSAREREDCAVLESHLRDTLRAPVFASDPAVCAAVDAARRRGARVILLDDGGLAGASAESVARIRAGLIEELNSCEDGTLTARALPAGRDTLATIVSEHVTHVRRVEYDRSERVSVTVRTDDDVPEPAALPGRR</sequence>
<feature type="transmembrane region" description="Helical" evidence="1">
    <location>
        <begin position="75"/>
        <end position="94"/>
    </location>
</feature>
<feature type="transmembrane region" description="Helical" evidence="1">
    <location>
        <begin position="125"/>
        <end position="142"/>
    </location>
</feature>
<feature type="transmembrane region" description="Helical" evidence="1">
    <location>
        <begin position="48"/>
        <end position="68"/>
    </location>
</feature>
<name>A0A1G6SC88_9NOCA</name>
<evidence type="ECO:0008006" key="4">
    <source>
        <dbReference type="Google" id="ProtNLM"/>
    </source>
</evidence>
<keyword evidence="1" id="KW-0472">Membrane</keyword>
<dbReference type="EMBL" id="FNAB01000003">
    <property type="protein sequence ID" value="SDD14512.1"/>
    <property type="molecule type" value="Genomic_DNA"/>
</dbReference>
<keyword evidence="1" id="KW-0812">Transmembrane</keyword>
<feature type="transmembrane region" description="Helical" evidence="1">
    <location>
        <begin position="154"/>
        <end position="174"/>
    </location>
</feature>
<dbReference type="STRING" id="168276.SAMN05444580_10390"/>